<dbReference type="GeneID" id="64672333"/>
<reference evidence="2" key="1">
    <citation type="journal article" date="2020" name="New Phytol.">
        <title>Comparative genomics reveals dynamic genome evolution in host specialist ectomycorrhizal fungi.</title>
        <authorList>
            <person name="Lofgren L.A."/>
            <person name="Nguyen N.H."/>
            <person name="Vilgalys R."/>
            <person name="Ruytinx J."/>
            <person name="Liao H.L."/>
            <person name="Branco S."/>
            <person name="Kuo A."/>
            <person name="LaButti K."/>
            <person name="Lipzen A."/>
            <person name="Andreopoulos W."/>
            <person name="Pangilinan J."/>
            <person name="Riley R."/>
            <person name="Hundley H."/>
            <person name="Na H."/>
            <person name="Barry K."/>
            <person name="Grigoriev I.V."/>
            <person name="Stajich J.E."/>
            <person name="Kennedy P.G."/>
        </authorList>
    </citation>
    <scope>NUCLEOTIDE SEQUENCE</scope>
    <source>
        <strain evidence="2">FC203</strain>
    </source>
</reference>
<sequence>MSERRVCVATPVSSEAGDSLPPDAGDIWTSIMFSSNSTQDHGVVSNDVVSNDSPVEPRPALPEDPIDWWGNSPFNPYQPERERKITSDVLMATLMKSQACCQTSLRSPSMGVVGVSPAVQTSAEGCTRPEGTHSFDQDVESTLPTYHPYDCGWDDTVSNASVSPEVSLPMDPYDCGWEDDMNVTSQETIMPLEQILTDVRSNGEHPTELSYRLSDNMLCAMDALIINETVPPNESSTEDPYDCGWGDIVTAAAVQATDESAWVIYKAISELTGRVKISKLMQDSIDIVADSSSSKGEMITSAAPANDPYDVGWDNPMDDSDPADIASMADPYDCGWQDATAPEDDIMPGDPADDPYDLRSVDRIFDERDVIDLTSESPSRSMDRTFDEETDVLDLTSTSVNRSVDQTFGKETNAIVLTSTSANSERSMSPTEPNAFQEAGESMRRAIRRLNSIGHSDFDRYVRNIVAPGDGLVYDSRPGLTFMANRHLFGAYAEARDRVTNLGADVINIHRLLNIHRRIMYPLDAMITRVEQQGDSML</sequence>
<dbReference type="AlphaFoldDB" id="A0AAD4DNR8"/>
<organism evidence="2 3">
    <name type="scientific">Suillus fuscotomentosus</name>
    <dbReference type="NCBI Taxonomy" id="1912939"/>
    <lineage>
        <taxon>Eukaryota</taxon>
        <taxon>Fungi</taxon>
        <taxon>Dikarya</taxon>
        <taxon>Basidiomycota</taxon>
        <taxon>Agaricomycotina</taxon>
        <taxon>Agaricomycetes</taxon>
        <taxon>Agaricomycetidae</taxon>
        <taxon>Boletales</taxon>
        <taxon>Suillineae</taxon>
        <taxon>Suillaceae</taxon>
        <taxon>Suillus</taxon>
    </lineage>
</organism>
<evidence type="ECO:0000256" key="1">
    <source>
        <dbReference type="SAM" id="MobiDB-lite"/>
    </source>
</evidence>
<comment type="caution">
    <text evidence="2">The sequence shown here is derived from an EMBL/GenBank/DDBJ whole genome shotgun (WGS) entry which is preliminary data.</text>
</comment>
<evidence type="ECO:0000313" key="2">
    <source>
        <dbReference type="EMBL" id="KAG1886431.1"/>
    </source>
</evidence>
<protein>
    <submittedName>
        <fullName evidence="2">Uncharacterized protein</fullName>
    </submittedName>
</protein>
<proteinExistence type="predicted"/>
<dbReference type="Proteomes" id="UP001195769">
    <property type="component" value="Unassembled WGS sequence"/>
</dbReference>
<feature type="region of interest" description="Disordered" evidence="1">
    <location>
        <begin position="1"/>
        <end position="22"/>
    </location>
</feature>
<evidence type="ECO:0000313" key="3">
    <source>
        <dbReference type="Proteomes" id="UP001195769"/>
    </source>
</evidence>
<dbReference type="EMBL" id="JABBWK010000254">
    <property type="protein sequence ID" value="KAG1886431.1"/>
    <property type="molecule type" value="Genomic_DNA"/>
</dbReference>
<gene>
    <name evidence="2" type="ORF">F5891DRAFT_988853</name>
</gene>
<accession>A0AAD4DNR8</accession>
<dbReference type="RefSeq" id="XP_041216643.1">
    <property type="nucleotide sequence ID" value="XM_041378035.1"/>
</dbReference>
<name>A0AAD4DNR8_9AGAM</name>
<keyword evidence="3" id="KW-1185">Reference proteome</keyword>